<accession>A0A1I5Y264</accession>
<dbReference type="InterPro" id="IPR024079">
    <property type="entry name" value="MetalloPept_cat_dom_sf"/>
</dbReference>
<keyword evidence="2" id="KW-0645">Protease</keyword>
<dbReference type="AlphaFoldDB" id="A0A1I5Y264"/>
<dbReference type="CDD" id="cd04275">
    <property type="entry name" value="ZnMc_pappalysin_like"/>
    <property type="match status" value="1"/>
</dbReference>
<evidence type="ECO:0000313" key="13">
    <source>
        <dbReference type="Proteomes" id="UP000199029"/>
    </source>
</evidence>
<keyword evidence="13" id="KW-1185">Reference proteome</keyword>
<evidence type="ECO:0000256" key="5">
    <source>
        <dbReference type="ARBA" id="ARBA00022801"/>
    </source>
</evidence>
<dbReference type="EMBL" id="FOXS01000002">
    <property type="protein sequence ID" value="SFQ38224.1"/>
    <property type="molecule type" value="Genomic_DNA"/>
</dbReference>
<evidence type="ECO:0000256" key="4">
    <source>
        <dbReference type="ARBA" id="ARBA00022729"/>
    </source>
</evidence>
<dbReference type="Gene3D" id="3.40.390.10">
    <property type="entry name" value="Collagenase (Catalytic Domain)"/>
    <property type="match status" value="1"/>
</dbReference>
<dbReference type="InterPro" id="IPR026444">
    <property type="entry name" value="Secre_tail"/>
</dbReference>
<keyword evidence="4 9" id="KW-0732">Signal</keyword>
<evidence type="ECO:0000256" key="3">
    <source>
        <dbReference type="ARBA" id="ARBA00022723"/>
    </source>
</evidence>
<dbReference type="GO" id="GO:0046872">
    <property type="term" value="F:metal ion binding"/>
    <property type="evidence" value="ECO:0007669"/>
    <property type="project" value="UniProtKB-KW"/>
</dbReference>
<dbReference type="InterPro" id="IPR008754">
    <property type="entry name" value="Peptidase_M43"/>
</dbReference>
<feature type="domain" description="Peptidase M43 pregnancy-associated plasma-A" evidence="10">
    <location>
        <begin position="188"/>
        <end position="322"/>
    </location>
</feature>
<evidence type="ECO:0000256" key="8">
    <source>
        <dbReference type="ARBA" id="ARBA00023157"/>
    </source>
</evidence>
<dbReference type="SUPFAM" id="SSF55486">
    <property type="entry name" value="Metalloproteases ('zincins'), catalytic domain"/>
    <property type="match status" value="1"/>
</dbReference>
<evidence type="ECO:0000256" key="2">
    <source>
        <dbReference type="ARBA" id="ARBA00022670"/>
    </source>
</evidence>
<name>A0A1I5Y264_HYMAR</name>
<dbReference type="Pfam" id="PF18962">
    <property type="entry name" value="Por_Secre_tail"/>
    <property type="match status" value="1"/>
</dbReference>
<keyword evidence="7" id="KW-0482">Metalloprotease</keyword>
<dbReference type="RefSeq" id="WP_177204687.1">
    <property type="nucleotide sequence ID" value="NZ_FOXS01000002.1"/>
</dbReference>
<dbReference type="GO" id="GO:0006508">
    <property type="term" value="P:proteolysis"/>
    <property type="evidence" value="ECO:0007669"/>
    <property type="project" value="UniProtKB-KW"/>
</dbReference>
<evidence type="ECO:0000256" key="7">
    <source>
        <dbReference type="ARBA" id="ARBA00023049"/>
    </source>
</evidence>
<dbReference type="Pfam" id="PF05572">
    <property type="entry name" value="Peptidase_M43"/>
    <property type="match status" value="1"/>
</dbReference>
<evidence type="ECO:0000259" key="11">
    <source>
        <dbReference type="Pfam" id="PF18962"/>
    </source>
</evidence>
<gene>
    <name evidence="12" type="ORF">SAMN04515668_2172</name>
</gene>
<dbReference type="GO" id="GO:0008237">
    <property type="term" value="F:metallopeptidase activity"/>
    <property type="evidence" value="ECO:0007669"/>
    <property type="project" value="UniProtKB-KW"/>
</dbReference>
<evidence type="ECO:0000259" key="10">
    <source>
        <dbReference type="Pfam" id="PF05572"/>
    </source>
</evidence>
<keyword evidence="8" id="KW-1015">Disulfide bond</keyword>
<dbReference type="NCBIfam" id="TIGR04183">
    <property type="entry name" value="Por_Secre_tail"/>
    <property type="match status" value="1"/>
</dbReference>
<protein>
    <submittedName>
        <fullName evidence="12">Por secretion system C-terminal sorting domain-containing protein</fullName>
    </submittedName>
</protein>
<evidence type="ECO:0000313" key="12">
    <source>
        <dbReference type="EMBL" id="SFQ38224.1"/>
    </source>
</evidence>
<keyword evidence="6" id="KW-0862">Zinc</keyword>
<proteinExistence type="inferred from homology"/>
<comment type="similarity">
    <text evidence="1">Belongs to the peptidase M43B family.</text>
</comment>
<evidence type="ECO:0000256" key="9">
    <source>
        <dbReference type="SAM" id="SignalP"/>
    </source>
</evidence>
<organism evidence="12 13">
    <name type="scientific">Hymenobacter arizonensis</name>
    <name type="common">Siccationidurans arizonensis</name>
    <dbReference type="NCBI Taxonomy" id="1227077"/>
    <lineage>
        <taxon>Bacteria</taxon>
        <taxon>Pseudomonadati</taxon>
        <taxon>Bacteroidota</taxon>
        <taxon>Cytophagia</taxon>
        <taxon>Cytophagales</taxon>
        <taxon>Hymenobacteraceae</taxon>
        <taxon>Hymenobacter</taxon>
    </lineage>
</organism>
<feature type="domain" description="Secretion system C-terminal sorting" evidence="11">
    <location>
        <begin position="354"/>
        <end position="420"/>
    </location>
</feature>
<reference evidence="13" key="1">
    <citation type="submission" date="2016-10" db="EMBL/GenBank/DDBJ databases">
        <authorList>
            <person name="Varghese N."/>
            <person name="Submissions S."/>
        </authorList>
    </citation>
    <scope>NUCLEOTIDE SEQUENCE [LARGE SCALE GENOMIC DNA]</scope>
    <source>
        <strain evidence="13">OR362-8,ATCC BAA-1266,JCM 13504</strain>
    </source>
</reference>
<dbReference type="PANTHER" id="PTHR47466:SF1">
    <property type="entry name" value="METALLOPROTEASE MEP1 (AFU_ORTHOLOGUE AFUA_1G07730)-RELATED"/>
    <property type="match status" value="1"/>
</dbReference>
<dbReference type="Proteomes" id="UP000199029">
    <property type="component" value="Unassembled WGS sequence"/>
</dbReference>
<feature type="signal peptide" evidence="9">
    <location>
        <begin position="1"/>
        <end position="20"/>
    </location>
</feature>
<dbReference type="PANTHER" id="PTHR47466">
    <property type="match status" value="1"/>
</dbReference>
<keyword evidence="3" id="KW-0479">Metal-binding</keyword>
<feature type="chain" id="PRO_5011601686" evidence="9">
    <location>
        <begin position="21"/>
        <end position="425"/>
    </location>
</feature>
<sequence>MKKVYLSALALLGSATSLLAQDALVRKPLNLTPVRQEAPGRNCATMEVFEGQLAADPARAQRMEAIEAQTRRYLAQPTMLQRSSATADGVITIPVVVHVVYNTADQNVPQSQIDAQIKVLNDDFARMNSDAGNVPALYAGVASATNVRFVLATRTPTGGATNGVVRVSTKTRSFSSNDAVKNSKRGGSDAWPAGSYLNLWLCNLGSGLLGYAQFPGGPAATDGVVCLYSSVPGGTATSYNLGRTATHEVGHWLNLRHIWGDASCGNDLVADTPTQQTSNGGCPVFPKITCNNQGDMSMNYMDYTFDRCMYMFTAGQSSRMDALFTVGGARESLKTSNGAAVQRQVAAVAPVSFYPNPASDVLNLEIPGKTKSTYAISVYDLRGQQMSQVRYDGDGHVQVASLPKGLYYIRIANGTEVTHQRFEKE</sequence>
<dbReference type="STRING" id="1227077.SAMN04515668_2172"/>
<keyword evidence="5" id="KW-0378">Hydrolase</keyword>
<evidence type="ECO:0000256" key="1">
    <source>
        <dbReference type="ARBA" id="ARBA00008721"/>
    </source>
</evidence>
<evidence type="ECO:0000256" key="6">
    <source>
        <dbReference type="ARBA" id="ARBA00022833"/>
    </source>
</evidence>